<dbReference type="InterPro" id="IPR002931">
    <property type="entry name" value="Transglutaminase-like"/>
</dbReference>
<dbReference type="SUPFAM" id="SSF54001">
    <property type="entry name" value="Cysteine proteinases"/>
    <property type="match status" value="1"/>
</dbReference>
<keyword evidence="2" id="KW-1185">Reference proteome</keyword>
<protein>
    <submittedName>
        <fullName evidence="1">Transglutaminase domain-containing protein</fullName>
    </submittedName>
</protein>
<accession>A0A6M8J3P0</accession>
<dbReference type="InterPro" id="IPR006311">
    <property type="entry name" value="TAT_signal"/>
</dbReference>
<sequence length="378" mass="40310">MESISRRHFGKLAAASAASAVAAVALAGCTSPKTQPAASSTQPAAQPAAAPAGVPVAAKVADAKRVVGTVTTTVNLSSYPAGQAARVWLPIARDFDYQAIDTIQFSAPSAKVAEVNQDAEGNKMLYVEWAADADPASRTVEMSFHANRVERQRPNIVDDGKALPSSLDAFLTGSKLVPINDQVVEAAKEIVGDRQSGLEKAYAIYQWIIENMNRDEGVEGCGQGDVCALLSTKSGKCTDINSVFVGLCRAVGVPAREQFGVRMNADKITGNQHCWCEFYVSGTGWVSADAADVLKAVLKGGWTKDAPETKEKADFFWGSLDAQRVQLSFGRDVTLAPAHTGEPLNYFGYPYGEVDGSALDYYDPENFSYAMTFKADEA</sequence>
<dbReference type="Pfam" id="PF01841">
    <property type="entry name" value="Transglut_core"/>
    <property type="match status" value="1"/>
</dbReference>
<proteinExistence type="predicted"/>
<reference evidence="2" key="1">
    <citation type="submission" date="2020-05" db="EMBL/GenBank/DDBJ databases">
        <title>Novel species in genus Nocardioides.</title>
        <authorList>
            <person name="Zhang G."/>
        </authorList>
    </citation>
    <scope>NUCLEOTIDE SEQUENCE [LARGE SCALE GENOMIC DNA]</scope>
    <source>
        <strain evidence="2">zg-1050</strain>
    </source>
</reference>
<dbReference type="PROSITE" id="PS51318">
    <property type="entry name" value="TAT"/>
    <property type="match status" value="1"/>
</dbReference>
<dbReference type="SMART" id="SM00460">
    <property type="entry name" value="TGc"/>
    <property type="match status" value="1"/>
</dbReference>
<evidence type="ECO:0000313" key="1">
    <source>
        <dbReference type="EMBL" id="QKF07761.1"/>
    </source>
</evidence>
<evidence type="ECO:0000313" key="2">
    <source>
        <dbReference type="Proteomes" id="UP000503297"/>
    </source>
</evidence>
<dbReference type="KEGG" id="bwa:HLV38_06300"/>
<dbReference type="EMBL" id="CP053716">
    <property type="protein sequence ID" value="QKF07761.1"/>
    <property type="molecule type" value="Genomic_DNA"/>
</dbReference>
<dbReference type="Proteomes" id="UP000503297">
    <property type="component" value="Chromosome"/>
</dbReference>
<gene>
    <name evidence="1" type="ORF">HLV38_06300</name>
</gene>
<dbReference type="PANTHER" id="PTHR38339:SF1">
    <property type="entry name" value="TRANSGLUTAMINASE-LIKE DOMAIN-CONTAINING PROTEIN"/>
    <property type="match status" value="1"/>
</dbReference>
<dbReference type="InterPro" id="IPR038765">
    <property type="entry name" value="Papain-like_cys_pep_sf"/>
</dbReference>
<dbReference type="AlphaFoldDB" id="A0A6M8J3P0"/>
<dbReference type="PROSITE" id="PS51257">
    <property type="entry name" value="PROKAR_LIPOPROTEIN"/>
    <property type="match status" value="1"/>
</dbReference>
<dbReference type="PANTHER" id="PTHR38339">
    <property type="entry name" value="TRANSGLUTAMINASE DOMAIN PROTEIN"/>
    <property type="match status" value="1"/>
</dbReference>
<organism evidence="1 2">
    <name type="scientific">Berryella wangjianweii</name>
    <dbReference type="NCBI Taxonomy" id="2734634"/>
    <lineage>
        <taxon>Bacteria</taxon>
        <taxon>Bacillati</taxon>
        <taxon>Actinomycetota</taxon>
        <taxon>Coriobacteriia</taxon>
        <taxon>Eggerthellales</taxon>
        <taxon>Eggerthellaceae</taxon>
        <taxon>Berryella</taxon>
    </lineage>
</organism>
<dbReference type="RefSeq" id="WP_172166410.1">
    <property type="nucleotide sequence ID" value="NZ_CP053716.1"/>
</dbReference>
<dbReference type="Gene3D" id="3.10.620.30">
    <property type="match status" value="1"/>
</dbReference>
<name>A0A6M8J3P0_9ACTN</name>